<dbReference type="RefSeq" id="WP_344612121.1">
    <property type="nucleotide sequence ID" value="NZ_BAAARV010000019.1"/>
</dbReference>
<dbReference type="Pfam" id="PF10544">
    <property type="entry name" value="T5orf172"/>
    <property type="match status" value="1"/>
</dbReference>
<dbReference type="Proteomes" id="UP001501444">
    <property type="component" value="Unassembled WGS sequence"/>
</dbReference>
<proteinExistence type="predicted"/>
<gene>
    <name evidence="2" type="ORF">GCM10010170_021120</name>
</gene>
<dbReference type="EMBL" id="BAAARV010000019">
    <property type="protein sequence ID" value="GAA2339195.1"/>
    <property type="molecule type" value="Genomic_DNA"/>
</dbReference>
<evidence type="ECO:0000313" key="3">
    <source>
        <dbReference type="Proteomes" id="UP001501444"/>
    </source>
</evidence>
<evidence type="ECO:0000259" key="1">
    <source>
        <dbReference type="SMART" id="SM00974"/>
    </source>
</evidence>
<reference evidence="3" key="1">
    <citation type="journal article" date="2019" name="Int. J. Syst. Evol. Microbiol.">
        <title>The Global Catalogue of Microorganisms (GCM) 10K type strain sequencing project: providing services to taxonomists for standard genome sequencing and annotation.</title>
        <authorList>
            <consortium name="The Broad Institute Genomics Platform"/>
            <consortium name="The Broad Institute Genome Sequencing Center for Infectious Disease"/>
            <person name="Wu L."/>
            <person name="Ma J."/>
        </authorList>
    </citation>
    <scope>NUCLEOTIDE SEQUENCE [LARGE SCALE GENOMIC DNA]</scope>
    <source>
        <strain evidence="3">JCM 3272</strain>
    </source>
</reference>
<dbReference type="SMART" id="SM00974">
    <property type="entry name" value="T5orf172"/>
    <property type="match status" value="1"/>
</dbReference>
<sequence length="823" mass="91010">MSVSDHPAQEREQWIDTVCTGLVGQAAEPTVLDPAGIVPELGEPDMIRALLVARVAALISAGRSTADVVRLLADSGVLTGPGAEPERLSGLVGTVRWRLASSGIGDSARLLGCGLRAWSPEGTYRLLLELWSARRLRSVSRSRVKRDLMQLWDVRDPAWLETCLSRSPRPLNGYVNIWTTLETEQDDLVRTCATIALRGDAESNQALDRWMDLFPGDATKAQHLLTMGTDREYVVQALRFLRRRKATPDPNLRKILEIFKEHREGVARAVEGLSTLERHLLRDRTDEERFQDGCLAELLWWSYAPMTRSWSVGSDVAHGMWGPLPWWRIRVRGDAQVQAAAATLTEGTRLLGLSRDPSSPNRLELICRRPRSGSPGLRAHFKYDLTSPANACELLLIGRRGDICIDLVEASETEDDTHLGTLRVTASDELAQMLTEIASKALAELSSPSDVDADGQAFSALGELLRQEATGAARRGPWSADREVLVTMPAGAAGEVMLETADPPTPLARPRQSGASSKSESGFGFVYVQRNPAMPDMLKIGFSRRLSEDRADELFRTSVPFPFQVSYRALTMHAREVEQAVHRLLDAQRVAPDREFFRVSQAMAEVAIRFCQERVTGIGSWEPMPVVHRLRGGDRVVLPLKAGQRFVVTAHPSPMATSAKVRDIWQAHSDGDLLELHITHDPGMIRGLSDGDEGAEEDPLPHLNRDCSAPNGHLIGRERLVAGDRLSWFSGHAHVVFEIHDFCQVVYRTWSPRFDPETGRPLSLNDAAPPVGHAAAAGVQEVLALDAPRIWAPRNFDPAHGWVQAATRESEPADWLPQLRRPN</sequence>
<name>A0ABP5SXE4_9ACTN</name>
<feature type="domain" description="Bacteriophage T5 Orf172 DNA-binding" evidence="1">
    <location>
        <begin position="532"/>
        <end position="611"/>
    </location>
</feature>
<keyword evidence="3" id="KW-1185">Reference proteome</keyword>
<protein>
    <recommendedName>
        <fullName evidence="1">Bacteriophage T5 Orf172 DNA-binding domain-containing protein</fullName>
    </recommendedName>
</protein>
<dbReference type="InterPro" id="IPR018306">
    <property type="entry name" value="Phage_T5_Orf172_DNA-bd"/>
</dbReference>
<evidence type="ECO:0000313" key="2">
    <source>
        <dbReference type="EMBL" id="GAA2339195.1"/>
    </source>
</evidence>
<organism evidence="2 3">
    <name type="scientific">Dactylosporangium salmoneum</name>
    <dbReference type="NCBI Taxonomy" id="53361"/>
    <lineage>
        <taxon>Bacteria</taxon>
        <taxon>Bacillati</taxon>
        <taxon>Actinomycetota</taxon>
        <taxon>Actinomycetes</taxon>
        <taxon>Micromonosporales</taxon>
        <taxon>Micromonosporaceae</taxon>
        <taxon>Dactylosporangium</taxon>
    </lineage>
</organism>
<accession>A0ABP5SXE4</accession>
<comment type="caution">
    <text evidence="2">The sequence shown here is derived from an EMBL/GenBank/DDBJ whole genome shotgun (WGS) entry which is preliminary data.</text>
</comment>